<dbReference type="GeneID" id="81594677"/>
<name>A0AAD6CAZ6_9EURO</name>
<reference evidence="1" key="2">
    <citation type="journal article" date="2023" name="IMA Fungus">
        <title>Comparative genomic study of the Penicillium genus elucidates a diverse pangenome and 15 lateral gene transfer events.</title>
        <authorList>
            <person name="Petersen C."/>
            <person name="Sorensen T."/>
            <person name="Nielsen M.R."/>
            <person name="Sondergaard T.E."/>
            <person name="Sorensen J.L."/>
            <person name="Fitzpatrick D.A."/>
            <person name="Frisvad J.C."/>
            <person name="Nielsen K.L."/>
        </authorList>
    </citation>
    <scope>NUCLEOTIDE SEQUENCE</scope>
    <source>
        <strain evidence="1">IBT 16125</strain>
    </source>
</reference>
<evidence type="ECO:0000313" key="2">
    <source>
        <dbReference type="Proteomes" id="UP001213681"/>
    </source>
</evidence>
<sequence length="68" mass="7942">MTKTFQSAADVLRSFKEAMDGADRELWKAACRKEVDDLSHWRRPNWAASYPWEVGIREETGSRWLNAL</sequence>
<dbReference type="Proteomes" id="UP001213681">
    <property type="component" value="Unassembled WGS sequence"/>
</dbReference>
<protein>
    <submittedName>
        <fullName evidence="1">Uncharacterized protein</fullName>
    </submittedName>
</protein>
<evidence type="ECO:0000313" key="1">
    <source>
        <dbReference type="EMBL" id="KAJ5459499.1"/>
    </source>
</evidence>
<accession>A0AAD6CAZ6</accession>
<comment type="caution">
    <text evidence="1">The sequence shown here is derived from an EMBL/GenBank/DDBJ whole genome shotgun (WGS) entry which is preliminary data.</text>
</comment>
<proteinExistence type="predicted"/>
<dbReference type="EMBL" id="JAPVEA010000002">
    <property type="protein sequence ID" value="KAJ5459499.1"/>
    <property type="molecule type" value="Genomic_DNA"/>
</dbReference>
<organism evidence="1 2">
    <name type="scientific">Penicillium daleae</name>
    <dbReference type="NCBI Taxonomy" id="63821"/>
    <lineage>
        <taxon>Eukaryota</taxon>
        <taxon>Fungi</taxon>
        <taxon>Dikarya</taxon>
        <taxon>Ascomycota</taxon>
        <taxon>Pezizomycotina</taxon>
        <taxon>Eurotiomycetes</taxon>
        <taxon>Eurotiomycetidae</taxon>
        <taxon>Eurotiales</taxon>
        <taxon>Aspergillaceae</taxon>
        <taxon>Penicillium</taxon>
    </lineage>
</organism>
<dbReference type="AlphaFoldDB" id="A0AAD6CAZ6"/>
<keyword evidence="2" id="KW-1185">Reference proteome</keyword>
<reference evidence="1" key="1">
    <citation type="submission" date="2022-12" db="EMBL/GenBank/DDBJ databases">
        <authorList>
            <person name="Petersen C."/>
        </authorList>
    </citation>
    <scope>NUCLEOTIDE SEQUENCE</scope>
    <source>
        <strain evidence="1">IBT 16125</strain>
    </source>
</reference>
<gene>
    <name evidence="1" type="ORF">N7458_001051</name>
</gene>
<dbReference type="RefSeq" id="XP_056768541.1">
    <property type="nucleotide sequence ID" value="XM_056904434.1"/>
</dbReference>